<evidence type="ECO:0000313" key="2">
    <source>
        <dbReference type="Proteomes" id="UP000257109"/>
    </source>
</evidence>
<keyword evidence="2" id="KW-1185">Reference proteome</keyword>
<accession>A0A371G3X6</accession>
<protein>
    <recommendedName>
        <fullName evidence="3">Copia protein</fullName>
    </recommendedName>
</protein>
<dbReference type="Proteomes" id="UP000257109">
    <property type="component" value="Unassembled WGS sequence"/>
</dbReference>
<organism evidence="1 2">
    <name type="scientific">Mucuna pruriens</name>
    <name type="common">Velvet bean</name>
    <name type="synonym">Dolichos pruriens</name>
    <dbReference type="NCBI Taxonomy" id="157652"/>
    <lineage>
        <taxon>Eukaryota</taxon>
        <taxon>Viridiplantae</taxon>
        <taxon>Streptophyta</taxon>
        <taxon>Embryophyta</taxon>
        <taxon>Tracheophyta</taxon>
        <taxon>Spermatophyta</taxon>
        <taxon>Magnoliopsida</taxon>
        <taxon>eudicotyledons</taxon>
        <taxon>Gunneridae</taxon>
        <taxon>Pentapetalae</taxon>
        <taxon>rosids</taxon>
        <taxon>fabids</taxon>
        <taxon>Fabales</taxon>
        <taxon>Fabaceae</taxon>
        <taxon>Papilionoideae</taxon>
        <taxon>50 kb inversion clade</taxon>
        <taxon>NPAAA clade</taxon>
        <taxon>indigoferoid/millettioid clade</taxon>
        <taxon>Phaseoleae</taxon>
        <taxon>Mucuna</taxon>
    </lineage>
</organism>
<dbReference type="EMBL" id="QJKJ01006831">
    <property type="protein sequence ID" value="RDX85286.1"/>
    <property type="molecule type" value="Genomic_DNA"/>
</dbReference>
<dbReference type="OrthoDB" id="913584at2759"/>
<evidence type="ECO:0008006" key="3">
    <source>
        <dbReference type="Google" id="ProtNLM"/>
    </source>
</evidence>
<reference evidence="1" key="1">
    <citation type="submission" date="2018-05" db="EMBL/GenBank/DDBJ databases">
        <title>Draft genome of Mucuna pruriens seed.</title>
        <authorList>
            <person name="Nnadi N.E."/>
            <person name="Vos R."/>
            <person name="Hasami M.H."/>
            <person name="Devisetty U.K."/>
            <person name="Aguiy J.C."/>
        </authorList>
    </citation>
    <scope>NUCLEOTIDE SEQUENCE [LARGE SCALE GENOMIC DNA]</scope>
    <source>
        <strain evidence="1">JCA_2017</strain>
    </source>
</reference>
<gene>
    <name evidence="1" type="ORF">CR513_33562</name>
</gene>
<evidence type="ECO:0000313" key="1">
    <source>
        <dbReference type="EMBL" id="RDX85286.1"/>
    </source>
</evidence>
<comment type="caution">
    <text evidence="1">The sequence shown here is derived from an EMBL/GenBank/DDBJ whole genome shotgun (WGS) entry which is preliminary data.</text>
</comment>
<feature type="non-terminal residue" evidence="1">
    <location>
        <position position="1"/>
    </location>
</feature>
<name>A0A371G3X6_MUCPR</name>
<dbReference type="AlphaFoldDB" id="A0A371G3X6"/>
<sequence length="94" mass="11133">MKHRNDVFLGIQQIKHGELKTCWKKSEVLRIFKTFKALDEKQSNKHIKVLRTYQGKEYNLHEFDKLSKDKVIERQLTITYSSHTKITCPKGKTA</sequence>
<proteinExistence type="predicted"/>